<dbReference type="Gene3D" id="3.90.1150.10">
    <property type="entry name" value="Aspartate Aminotransferase, domain 1"/>
    <property type="match status" value="1"/>
</dbReference>
<dbReference type="InterPro" id="IPR015424">
    <property type="entry name" value="PyrdxlP-dep_Trfase"/>
</dbReference>
<keyword evidence="4" id="KW-0808">Transferase</keyword>
<accession>A0ABW0I0B8</accession>
<feature type="region of interest" description="Disordered" evidence="7">
    <location>
        <begin position="231"/>
        <end position="254"/>
    </location>
</feature>
<dbReference type="InterPro" id="IPR000192">
    <property type="entry name" value="Aminotrans_V_dom"/>
</dbReference>
<dbReference type="PIRSF" id="PIRSF005572">
    <property type="entry name" value="NifS"/>
    <property type="match status" value="1"/>
</dbReference>
<evidence type="ECO:0000256" key="1">
    <source>
        <dbReference type="ARBA" id="ARBA00001933"/>
    </source>
</evidence>
<comment type="similarity">
    <text evidence="2">Belongs to the class-V pyridoxal-phosphate-dependent aminotransferase family. Csd subfamily.</text>
</comment>
<dbReference type="Pfam" id="PF00266">
    <property type="entry name" value="Aminotran_5"/>
    <property type="match status" value="1"/>
</dbReference>
<dbReference type="PANTHER" id="PTHR43586">
    <property type="entry name" value="CYSTEINE DESULFURASE"/>
    <property type="match status" value="1"/>
</dbReference>
<organism evidence="9 10">
    <name type="scientific">Cohnella soli</name>
    <dbReference type="NCBI Taxonomy" id="425005"/>
    <lineage>
        <taxon>Bacteria</taxon>
        <taxon>Bacillati</taxon>
        <taxon>Bacillota</taxon>
        <taxon>Bacilli</taxon>
        <taxon>Bacillales</taxon>
        <taxon>Paenibacillaceae</taxon>
        <taxon>Cohnella</taxon>
    </lineage>
</organism>
<comment type="cofactor">
    <cofactor evidence="1">
        <name>pyridoxal 5'-phosphate</name>
        <dbReference type="ChEBI" id="CHEBI:597326"/>
    </cofactor>
</comment>
<evidence type="ECO:0000313" key="10">
    <source>
        <dbReference type="Proteomes" id="UP001596113"/>
    </source>
</evidence>
<evidence type="ECO:0000256" key="6">
    <source>
        <dbReference type="ARBA" id="ARBA00050776"/>
    </source>
</evidence>
<comment type="catalytic activity">
    <reaction evidence="6">
        <text>(sulfur carrier)-H + L-cysteine = (sulfur carrier)-SH + L-alanine</text>
        <dbReference type="Rhea" id="RHEA:43892"/>
        <dbReference type="Rhea" id="RHEA-COMP:14737"/>
        <dbReference type="Rhea" id="RHEA-COMP:14739"/>
        <dbReference type="ChEBI" id="CHEBI:29917"/>
        <dbReference type="ChEBI" id="CHEBI:35235"/>
        <dbReference type="ChEBI" id="CHEBI:57972"/>
        <dbReference type="ChEBI" id="CHEBI:64428"/>
        <dbReference type="EC" id="2.8.1.7"/>
    </reaction>
</comment>
<sequence>MRNRDEKHPIYLDNAATSWPKPPSVIEAMERAMRESSANPGRGSHAMAVKASRVLFEGRKRLARLFRISNPNDIAFTLNTTHALNMAIQGLLLPGDHVVATSLEHNSVRRPLEALKRKLGIEVTYVATDRQGVIDIKKVEEAITGKTKLIAATHSSNLLGTIAPIAELGELARGKGVKFLVDAAQSAGTLPIDVQAMNIDLLAFPGHKGLLGPQGTGGLYIHPELDLEPLLQGGTGSKSEASEQPTVRPDRYEAGTPNTVGIAGLAEGVQFVLKETVEAIHAKELRHTFALMEGLQSISGISILGPDLGVERTAIVSFVMEGVDPSELAFLLDQQYGIAVRSGFHCTPLGHETAGTYETGAVRASPGYFTTDSEIVTMVDAVRDIAKALRKST</sequence>
<dbReference type="CDD" id="cd06453">
    <property type="entry name" value="SufS_like"/>
    <property type="match status" value="1"/>
</dbReference>
<dbReference type="EC" id="2.8.1.7" evidence="3"/>
<evidence type="ECO:0000256" key="7">
    <source>
        <dbReference type="SAM" id="MobiDB-lite"/>
    </source>
</evidence>
<evidence type="ECO:0000313" key="9">
    <source>
        <dbReference type="EMBL" id="MFC5406719.1"/>
    </source>
</evidence>
<dbReference type="InterPro" id="IPR010970">
    <property type="entry name" value="Cys_dSase_SufS"/>
</dbReference>
<evidence type="ECO:0000256" key="2">
    <source>
        <dbReference type="ARBA" id="ARBA00010447"/>
    </source>
</evidence>
<dbReference type="InterPro" id="IPR015422">
    <property type="entry name" value="PyrdxlP-dep_Trfase_small"/>
</dbReference>
<dbReference type="GO" id="GO:0008483">
    <property type="term" value="F:transaminase activity"/>
    <property type="evidence" value="ECO:0007669"/>
    <property type="project" value="UniProtKB-KW"/>
</dbReference>
<dbReference type="PANTHER" id="PTHR43586:SF4">
    <property type="entry name" value="ISOPENICILLIN N EPIMERASE"/>
    <property type="match status" value="1"/>
</dbReference>
<dbReference type="InterPro" id="IPR010969">
    <property type="entry name" value="Cys_dSase-rel_unknwn_funct"/>
</dbReference>
<reference evidence="10" key="1">
    <citation type="journal article" date="2019" name="Int. J. Syst. Evol. Microbiol.">
        <title>The Global Catalogue of Microorganisms (GCM) 10K type strain sequencing project: providing services to taxonomists for standard genome sequencing and annotation.</title>
        <authorList>
            <consortium name="The Broad Institute Genomics Platform"/>
            <consortium name="The Broad Institute Genome Sequencing Center for Infectious Disease"/>
            <person name="Wu L."/>
            <person name="Ma J."/>
        </authorList>
    </citation>
    <scope>NUCLEOTIDE SEQUENCE [LARGE SCALE GENOMIC DNA]</scope>
    <source>
        <strain evidence="10">CGMCC 1.18575</strain>
    </source>
</reference>
<dbReference type="RefSeq" id="WP_378138811.1">
    <property type="nucleotide sequence ID" value="NZ_JBHSMI010000056.1"/>
</dbReference>
<evidence type="ECO:0000256" key="5">
    <source>
        <dbReference type="ARBA" id="ARBA00022898"/>
    </source>
</evidence>
<evidence type="ECO:0000256" key="4">
    <source>
        <dbReference type="ARBA" id="ARBA00022679"/>
    </source>
</evidence>
<dbReference type="NCBIfam" id="TIGR01977">
    <property type="entry name" value="am_tr_V_EF2568"/>
    <property type="match status" value="1"/>
</dbReference>
<dbReference type="Gene3D" id="3.40.640.10">
    <property type="entry name" value="Type I PLP-dependent aspartate aminotransferase-like (Major domain)"/>
    <property type="match status" value="1"/>
</dbReference>
<dbReference type="EMBL" id="JBHSMI010000056">
    <property type="protein sequence ID" value="MFC5406719.1"/>
    <property type="molecule type" value="Genomic_DNA"/>
</dbReference>
<dbReference type="SUPFAM" id="SSF53383">
    <property type="entry name" value="PLP-dependent transferases"/>
    <property type="match status" value="1"/>
</dbReference>
<dbReference type="InterPro" id="IPR016454">
    <property type="entry name" value="Cysteine_dSase"/>
</dbReference>
<keyword evidence="9" id="KW-0032">Aminotransferase</keyword>
<protein>
    <recommendedName>
        <fullName evidence="3">cysteine desulfurase</fullName>
        <ecNumber evidence="3">2.8.1.7</ecNumber>
    </recommendedName>
</protein>
<evidence type="ECO:0000256" key="3">
    <source>
        <dbReference type="ARBA" id="ARBA00012239"/>
    </source>
</evidence>
<keyword evidence="10" id="KW-1185">Reference proteome</keyword>
<feature type="domain" description="Aminotransferase class V" evidence="8">
    <location>
        <begin position="10"/>
        <end position="375"/>
    </location>
</feature>
<evidence type="ECO:0000259" key="8">
    <source>
        <dbReference type="Pfam" id="PF00266"/>
    </source>
</evidence>
<proteinExistence type="inferred from homology"/>
<dbReference type="Proteomes" id="UP001596113">
    <property type="component" value="Unassembled WGS sequence"/>
</dbReference>
<dbReference type="InterPro" id="IPR015421">
    <property type="entry name" value="PyrdxlP-dep_Trfase_major"/>
</dbReference>
<gene>
    <name evidence="9" type="ORF">ACFPOF_28650</name>
</gene>
<comment type="caution">
    <text evidence="9">The sequence shown here is derived from an EMBL/GenBank/DDBJ whole genome shotgun (WGS) entry which is preliminary data.</text>
</comment>
<name>A0ABW0I0B8_9BACL</name>
<keyword evidence="5" id="KW-0663">Pyridoxal phosphate</keyword>